<name>A0A073CHM7_PLAA1</name>
<dbReference type="eggNOG" id="COG3350">
    <property type="taxonomic scope" value="Bacteria"/>
</dbReference>
<keyword evidence="3" id="KW-1185">Reference proteome</keyword>
<dbReference type="PATRIC" id="fig|388467.6.peg.2429"/>
<dbReference type="EMBL" id="CM002803">
    <property type="protein sequence ID" value="KEI67387.1"/>
    <property type="molecule type" value="Genomic_DNA"/>
</dbReference>
<gene>
    <name evidence="2" type="ORF">A19Y_2484</name>
</gene>
<organism evidence="2 3">
    <name type="scientific">Planktothrix agardhii (strain NIVA-CYA 126/8)</name>
    <dbReference type="NCBI Taxonomy" id="388467"/>
    <lineage>
        <taxon>Bacteria</taxon>
        <taxon>Bacillati</taxon>
        <taxon>Cyanobacteriota</taxon>
        <taxon>Cyanophyceae</taxon>
        <taxon>Oscillatoriophycideae</taxon>
        <taxon>Oscillatoriales</taxon>
        <taxon>Microcoleaceae</taxon>
        <taxon>Planktothrix</taxon>
    </lineage>
</organism>
<accession>A0A073CHM7</accession>
<evidence type="ECO:0000256" key="1">
    <source>
        <dbReference type="SAM" id="MobiDB-lite"/>
    </source>
</evidence>
<proteinExistence type="predicted"/>
<feature type="region of interest" description="Disordered" evidence="1">
    <location>
        <begin position="38"/>
        <end position="61"/>
    </location>
</feature>
<dbReference type="HOGENOM" id="CLU_087914_1_1_3"/>
<evidence type="ECO:0000313" key="2">
    <source>
        <dbReference type="EMBL" id="KEI67387.1"/>
    </source>
</evidence>
<dbReference type="AlphaFoldDB" id="A0A073CHM7"/>
<dbReference type="Proteomes" id="UP000027395">
    <property type="component" value="Chromosome"/>
</dbReference>
<protein>
    <recommendedName>
        <fullName evidence="4">YHS domain-containing protein</fullName>
    </recommendedName>
</protein>
<evidence type="ECO:0000313" key="3">
    <source>
        <dbReference type="Proteomes" id="UP000027395"/>
    </source>
</evidence>
<dbReference type="NCBIfam" id="NF041384">
    <property type="entry name" value="YHS_seleno_dom"/>
    <property type="match status" value="1"/>
</dbReference>
<evidence type="ECO:0008006" key="4">
    <source>
        <dbReference type="Google" id="ProtNLM"/>
    </source>
</evidence>
<sequence length="192" mass="21209">MNYPTLTILITSSILILGLTVSCSSNLNVETVISSPQPAVNSNSNLTPPPPQNTPNSTPSDRISGVFYAENSIALKGFDVVAYFQQEQAIPGNPNFNYQWGNVNWQFSTAENRDLFVQNPEKYVPQYGGFCAWAVSQGYTAPIDPNAWKIVDGKLYLNANPKIQQRWAKDIPGNITKADKNWPGLAKEIQSK</sequence>
<dbReference type="STRING" id="388467.A19Y_2484"/>
<reference evidence="2 3" key="1">
    <citation type="journal article" date="2014" name="Appl. Environ. Microbiol.">
        <title>Elucidation of insertion elements encoded on plasmids and in vitro construction of shuttle vectors from the toxic cyanobacterium Planktothrix.</title>
        <authorList>
            <person name="Christiansen G."/>
            <person name="Goesmann A."/>
            <person name="Kurmayer R."/>
        </authorList>
    </citation>
    <scope>NUCLEOTIDE SEQUENCE [LARGE SCALE GENOMIC DNA]</scope>
    <source>
        <strain evidence="2 3">NIVA-CYA 126/8</strain>
    </source>
</reference>